<dbReference type="AlphaFoldDB" id="A0AAV7MBC8"/>
<reference evidence="2" key="1">
    <citation type="journal article" date="2022" name="bioRxiv">
        <title>Sequencing and chromosome-scale assembly of the giantPleurodeles waltlgenome.</title>
        <authorList>
            <person name="Brown T."/>
            <person name="Elewa A."/>
            <person name="Iarovenko S."/>
            <person name="Subramanian E."/>
            <person name="Araus A.J."/>
            <person name="Petzold A."/>
            <person name="Susuki M."/>
            <person name="Suzuki K.-i.T."/>
            <person name="Hayashi T."/>
            <person name="Toyoda A."/>
            <person name="Oliveira C."/>
            <person name="Osipova E."/>
            <person name="Leigh N.D."/>
            <person name="Simon A."/>
            <person name="Yun M.H."/>
        </authorList>
    </citation>
    <scope>NUCLEOTIDE SEQUENCE</scope>
    <source>
        <strain evidence="2">20211129_DDA</strain>
        <tissue evidence="2">Liver</tissue>
    </source>
</reference>
<gene>
    <name evidence="2" type="ORF">NDU88_004317</name>
</gene>
<evidence type="ECO:0000256" key="1">
    <source>
        <dbReference type="SAM" id="Phobius"/>
    </source>
</evidence>
<evidence type="ECO:0000313" key="2">
    <source>
        <dbReference type="EMBL" id="KAJ1099213.1"/>
    </source>
</evidence>
<evidence type="ECO:0000313" key="3">
    <source>
        <dbReference type="Proteomes" id="UP001066276"/>
    </source>
</evidence>
<comment type="caution">
    <text evidence="2">The sequence shown here is derived from an EMBL/GenBank/DDBJ whole genome shotgun (WGS) entry which is preliminary data.</text>
</comment>
<keyword evidence="3" id="KW-1185">Reference proteome</keyword>
<feature type="transmembrane region" description="Helical" evidence="1">
    <location>
        <begin position="51"/>
        <end position="79"/>
    </location>
</feature>
<name>A0AAV7MBC8_PLEWA</name>
<dbReference type="Proteomes" id="UP001066276">
    <property type="component" value="Chromosome 10"/>
</dbReference>
<protein>
    <submittedName>
        <fullName evidence="2">Uncharacterized protein</fullName>
    </submittedName>
</protein>
<sequence length="96" mass="10971">MFEDAPVNALVFIDGSPSSDQKITTQMKDYRELRVDQGRLQGKRRHLRKDILLSGDITPIGLFNVLGQMVYLLFVPFIFFLGNVYELVDHVDGGHF</sequence>
<accession>A0AAV7MBC8</accession>
<dbReference type="EMBL" id="JANPWB010000014">
    <property type="protein sequence ID" value="KAJ1099213.1"/>
    <property type="molecule type" value="Genomic_DNA"/>
</dbReference>
<keyword evidence="1" id="KW-1133">Transmembrane helix</keyword>
<proteinExistence type="predicted"/>
<keyword evidence="1" id="KW-0812">Transmembrane</keyword>
<keyword evidence="1" id="KW-0472">Membrane</keyword>
<organism evidence="2 3">
    <name type="scientific">Pleurodeles waltl</name>
    <name type="common">Iberian ribbed newt</name>
    <dbReference type="NCBI Taxonomy" id="8319"/>
    <lineage>
        <taxon>Eukaryota</taxon>
        <taxon>Metazoa</taxon>
        <taxon>Chordata</taxon>
        <taxon>Craniata</taxon>
        <taxon>Vertebrata</taxon>
        <taxon>Euteleostomi</taxon>
        <taxon>Amphibia</taxon>
        <taxon>Batrachia</taxon>
        <taxon>Caudata</taxon>
        <taxon>Salamandroidea</taxon>
        <taxon>Salamandridae</taxon>
        <taxon>Pleurodelinae</taxon>
        <taxon>Pleurodeles</taxon>
    </lineage>
</organism>